<accession>A0A133XWI4</accession>
<dbReference type="OrthoDB" id="3186057at2"/>
<dbReference type="AlphaFoldDB" id="A0A133XWI4"/>
<dbReference type="RefSeq" id="WP_156422824.1">
    <property type="nucleotide sequence ID" value="NZ_KQ959486.1"/>
</dbReference>
<dbReference type="PATRIC" id="fig|1393034.3.peg.359"/>
<feature type="transmembrane region" description="Helical" evidence="1">
    <location>
        <begin position="34"/>
        <end position="55"/>
    </location>
</feature>
<keyword evidence="1" id="KW-0812">Transmembrane</keyword>
<gene>
    <name evidence="2" type="ORF">HMPREF3192_00370</name>
</gene>
<sequence length="223" mass="25916">MMSQARITSTTHFDERLFEEYFAAKDRPLNRRDALVFGIGVGILFGIWFWAAVLYNFNLNALGWVFGIICGAFFVVSLVEAWTGATIFWPRRLWTKTYQRFFMRHGADCSLPRPWSCTLRSYVAPNSVEMSYLAGDASHVVLSQSYKKFERIMVTKHLIVLITRFDLGNPFSLRSRSPYPDKLMDRELTEDAIFCRGNITDMQGKPMSDEDFINYVGRKIMRR</sequence>
<dbReference type="Proteomes" id="UP000070675">
    <property type="component" value="Unassembled WGS sequence"/>
</dbReference>
<dbReference type="EMBL" id="LSCR01000005">
    <property type="protein sequence ID" value="KXB35289.1"/>
    <property type="molecule type" value="Genomic_DNA"/>
</dbReference>
<evidence type="ECO:0000313" key="2">
    <source>
        <dbReference type="EMBL" id="KXB35289.1"/>
    </source>
</evidence>
<feature type="transmembrane region" description="Helical" evidence="1">
    <location>
        <begin position="61"/>
        <end position="89"/>
    </location>
</feature>
<name>A0A133XWI4_9ACTN</name>
<proteinExistence type="predicted"/>
<organism evidence="2 3">
    <name type="scientific">Atopobium deltae</name>
    <dbReference type="NCBI Taxonomy" id="1393034"/>
    <lineage>
        <taxon>Bacteria</taxon>
        <taxon>Bacillati</taxon>
        <taxon>Actinomycetota</taxon>
        <taxon>Coriobacteriia</taxon>
        <taxon>Coriobacteriales</taxon>
        <taxon>Atopobiaceae</taxon>
        <taxon>Atopobium</taxon>
    </lineage>
</organism>
<keyword evidence="1" id="KW-0472">Membrane</keyword>
<evidence type="ECO:0000256" key="1">
    <source>
        <dbReference type="SAM" id="Phobius"/>
    </source>
</evidence>
<protein>
    <submittedName>
        <fullName evidence="2">Uncharacterized protein</fullName>
    </submittedName>
</protein>
<keyword evidence="1" id="KW-1133">Transmembrane helix</keyword>
<evidence type="ECO:0000313" key="3">
    <source>
        <dbReference type="Proteomes" id="UP000070675"/>
    </source>
</evidence>
<keyword evidence="3" id="KW-1185">Reference proteome</keyword>
<comment type="caution">
    <text evidence="2">The sequence shown here is derived from an EMBL/GenBank/DDBJ whole genome shotgun (WGS) entry which is preliminary data.</text>
</comment>
<reference evidence="3" key="1">
    <citation type="submission" date="2016-01" db="EMBL/GenBank/DDBJ databases">
        <authorList>
            <person name="Mitreva M."/>
            <person name="Pepin K.H."/>
            <person name="Mihindukulasuriya K.A."/>
            <person name="Fulton R."/>
            <person name="Fronick C."/>
            <person name="O'Laughlin M."/>
            <person name="Miner T."/>
            <person name="Herter B."/>
            <person name="Rosa B.A."/>
            <person name="Cordes M."/>
            <person name="Tomlinson C."/>
            <person name="Wollam A."/>
            <person name="Palsikar V.B."/>
            <person name="Mardis E.R."/>
            <person name="Wilson R.K."/>
        </authorList>
    </citation>
    <scope>NUCLEOTIDE SEQUENCE [LARGE SCALE GENOMIC DNA]</scope>
    <source>
        <strain evidence="3">DNF00019</strain>
    </source>
</reference>